<protein>
    <submittedName>
        <fullName evidence="2">Uncharacterized protein</fullName>
    </submittedName>
</protein>
<dbReference type="Proteomes" id="UP000623129">
    <property type="component" value="Unassembled WGS sequence"/>
</dbReference>
<feature type="compositionally biased region" description="Polar residues" evidence="1">
    <location>
        <begin position="175"/>
        <end position="201"/>
    </location>
</feature>
<dbReference type="EMBL" id="SWLB01000002">
    <property type="protein sequence ID" value="KAF3340680.1"/>
    <property type="molecule type" value="Genomic_DNA"/>
</dbReference>
<feature type="compositionally biased region" description="Polar residues" evidence="1">
    <location>
        <begin position="210"/>
        <end position="221"/>
    </location>
</feature>
<sequence length="404" mass="43854">MVRTRSGARIWMGPRPPRVVRSAVPSQTKAAAPQISQPPVQTEQSAAQSLSAAQPPSSRSPPRGVGSADPSGSKAAAPQISQPPVTEKDLSAAQSLSAAQPPSSRSPPRGVGSADPSQLKAAAPQISISPIQTEQSAAQSPSAVQTGSSWSPPPVVEMPHMSQTKSNAGWPDSQPPVQTEPDSTRDSTWPSWDGTNRSPNMENWEGAELSPNQGCADQSSEPSDEQCQDGQSVGLLDVFDRTHTRRSEEGKVYVNTRAQAAAESFRNSKAVHGDKKKEYELWEEVVKGEDKRGRLFGFGNKSRTKEATRVLETVEASFENPTKSTATSADSQPRKYTENEVSHLLAAERKEFASSLAAQQERHKSEMDEMRKHNEFIRRCFGQLFIAQGIDPPQFNARPFILSF</sequence>
<evidence type="ECO:0000256" key="1">
    <source>
        <dbReference type="SAM" id="MobiDB-lite"/>
    </source>
</evidence>
<feature type="compositionally biased region" description="Polar residues" evidence="1">
    <location>
        <begin position="34"/>
        <end position="43"/>
    </location>
</feature>
<dbReference type="AlphaFoldDB" id="A0A833VSS5"/>
<evidence type="ECO:0000313" key="3">
    <source>
        <dbReference type="Proteomes" id="UP000623129"/>
    </source>
</evidence>
<feature type="compositionally biased region" description="Polar residues" evidence="1">
    <location>
        <begin position="319"/>
        <end position="331"/>
    </location>
</feature>
<keyword evidence="3" id="KW-1185">Reference proteome</keyword>
<feature type="compositionally biased region" description="Basic and acidic residues" evidence="1">
    <location>
        <begin position="238"/>
        <end position="251"/>
    </location>
</feature>
<reference evidence="2" key="1">
    <citation type="submission" date="2020-01" db="EMBL/GenBank/DDBJ databases">
        <title>Genome sequence of Kobresia littledalei, the first chromosome-level genome in the family Cyperaceae.</title>
        <authorList>
            <person name="Qu G."/>
        </authorList>
    </citation>
    <scope>NUCLEOTIDE SEQUENCE</scope>
    <source>
        <strain evidence="2">C.B.Clarke</strain>
        <tissue evidence="2">Leaf</tissue>
    </source>
</reference>
<dbReference type="OrthoDB" id="914169at2759"/>
<organism evidence="2 3">
    <name type="scientific">Carex littledalei</name>
    <dbReference type="NCBI Taxonomy" id="544730"/>
    <lineage>
        <taxon>Eukaryota</taxon>
        <taxon>Viridiplantae</taxon>
        <taxon>Streptophyta</taxon>
        <taxon>Embryophyta</taxon>
        <taxon>Tracheophyta</taxon>
        <taxon>Spermatophyta</taxon>
        <taxon>Magnoliopsida</taxon>
        <taxon>Liliopsida</taxon>
        <taxon>Poales</taxon>
        <taxon>Cyperaceae</taxon>
        <taxon>Cyperoideae</taxon>
        <taxon>Cariceae</taxon>
        <taxon>Carex</taxon>
        <taxon>Carex subgen. Euthyceras</taxon>
    </lineage>
</organism>
<feature type="region of interest" description="Disordered" evidence="1">
    <location>
        <begin position="1"/>
        <end position="253"/>
    </location>
</feature>
<feature type="compositionally biased region" description="Low complexity" evidence="1">
    <location>
        <begin position="91"/>
        <end position="109"/>
    </location>
</feature>
<proteinExistence type="predicted"/>
<feature type="compositionally biased region" description="Polar residues" evidence="1">
    <location>
        <begin position="126"/>
        <end position="150"/>
    </location>
</feature>
<feature type="region of interest" description="Disordered" evidence="1">
    <location>
        <begin position="317"/>
        <end position="337"/>
    </location>
</feature>
<comment type="caution">
    <text evidence="2">The sequence shown here is derived from an EMBL/GenBank/DDBJ whole genome shotgun (WGS) entry which is preliminary data.</text>
</comment>
<name>A0A833VSS5_9POAL</name>
<accession>A0A833VSS5</accession>
<gene>
    <name evidence="2" type="ORF">FCM35_KLT09524</name>
</gene>
<evidence type="ECO:0000313" key="2">
    <source>
        <dbReference type="EMBL" id="KAF3340680.1"/>
    </source>
</evidence>
<feature type="compositionally biased region" description="Low complexity" evidence="1">
    <location>
        <begin position="44"/>
        <end position="63"/>
    </location>
</feature>